<sequence>MGHEPDPEAMPLEMSDFPPIVSLGIHLFNQLRDHYIPGEMPIYSGKDLTALPVLFDIYEITSPIEKEFLLRVINILDTEAVTAARNKAKKAIKPKVSDVKGGSRIK</sequence>
<reference evidence="1 2" key="1">
    <citation type="submission" date="2024-04" db="EMBL/GenBank/DDBJ databases">
        <authorList>
            <person name="Wojcicki M."/>
            <person name="Srednicka P."/>
            <person name="Shymialevich D."/>
            <person name="Sokolowska B."/>
        </authorList>
    </citation>
    <scope>NUCLEOTIDE SEQUENCE [LARGE SCALE GENOMIC DNA]</scope>
</reference>
<organism evidence="1 2">
    <name type="scientific">Enterobacter phage KKP_3711</name>
    <dbReference type="NCBI Taxonomy" id="3109398"/>
    <lineage>
        <taxon>Viruses</taxon>
        <taxon>Duplodnaviria</taxon>
        <taxon>Heunggongvirae</taxon>
        <taxon>Uroviricota</taxon>
        <taxon>Caudoviricetes</taxon>
        <taxon>Demerecviridae</taxon>
        <taxon>Markadamsvirinae</taxon>
    </lineage>
</organism>
<evidence type="ECO:0000313" key="1">
    <source>
        <dbReference type="EMBL" id="XAG95864.1"/>
    </source>
</evidence>
<dbReference type="Proteomes" id="UP001437386">
    <property type="component" value="Segment"/>
</dbReference>
<keyword evidence="2" id="KW-1185">Reference proteome</keyword>
<gene>
    <name evidence="1" type="ORF">U7154_000097</name>
</gene>
<proteinExistence type="predicted"/>
<dbReference type="EMBL" id="PP579741">
    <property type="protein sequence ID" value="XAG95864.1"/>
    <property type="molecule type" value="Genomic_DNA"/>
</dbReference>
<name>A0AAX4Q5P3_9CAUD</name>
<protein>
    <recommendedName>
        <fullName evidence="3">Tape measure chaperone</fullName>
    </recommendedName>
</protein>
<accession>A0AAX4Q5P3</accession>
<evidence type="ECO:0008006" key="3">
    <source>
        <dbReference type="Google" id="ProtNLM"/>
    </source>
</evidence>
<evidence type="ECO:0000313" key="2">
    <source>
        <dbReference type="Proteomes" id="UP001437386"/>
    </source>
</evidence>